<protein>
    <recommendedName>
        <fullName evidence="3">HPF/RaiA family ribosome-associated protein</fullName>
    </recommendedName>
</protein>
<dbReference type="SUPFAM" id="SSF69754">
    <property type="entry name" value="Ribosome binding protein Y (YfiA homologue)"/>
    <property type="match status" value="1"/>
</dbReference>
<organism evidence="1 2">
    <name type="scientific">Streptosporangium amethystogenes subsp. fukuiense</name>
    <dbReference type="NCBI Taxonomy" id="698418"/>
    <lineage>
        <taxon>Bacteria</taxon>
        <taxon>Bacillati</taxon>
        <taxon>Actinomycetota</taxon>
        <taxon>Actinomycetes</taxon>
        <taxon>Streptosporangiales</taxon>
        <taxon>Streptosporangiaceae</taxon>
        <taxon>Streptosporangium</taxon>
    </lineage>
</organism>
<name>A0ABW2TCD7_9ACTN</name>
<dbReference type="EMBL" id="JBHTEE010000001">
    <property type="protein sequence ID" value="MFC7605476.1"/>
    <property type="molecule type" value="Genomic_DNA"/>
</dbReference>
<sequence length="118" mass="13513">MTDASAEEQDVVAERLRFGTGFAESERQRIIERLAGLGRRLLSYPGDAVELRLSVKDRDTPQQRVTLECVLPGTEPLVAHSYEQDLPAALAEVRDELIHHLDRLKTRRDPRRDHPHRP</sequence>
<gene>
    <name evidence="1" type="ORF">ACFQVD_35780</name>
</gene>
<dbReference type="Proteomes" id="UP001596514">
    <property type="component" value="Unassembled WGS sequence"/>
</dbReference>
<evidence type="ECO:0000313" key="2">
    <source>
        <dbReference type="Proteomes" id="UP001596514"/>
    </source>
</evidence>
<keyword evidence="2" id="KW-1185">Reference proteome</keyword>
<dbReference type="Gene3D" id="3.30.160.100">
    <property type="entry name" value="Ribosome hibernation promotion factor-like"/>
    <property type="match status" value="1"/>
</dbReference>
<dbReference type="InterPro" id="IPR036567">
    <property type="entry name" value="RHF-like"/>
</dbReference>
<evidence type="ECO:0000313" key="1">
    <source>
        <dbReference type="EMBL" id="MFC7605476.1"/>
    </source>
</evidence>
<dbReference type="RefSeq" id="WP_343974748.1">
    <property type="nucleotide sequence ID" value="NZ_BAAAGK010000127.1"/>
</dbReference>
<proteinExistence type="predicted"/>
<evidence type="ECO:0008006" key="3">
    <source>
        <dbReference type="Google" id="ProtNLM"/>
    </source>
</evidence>
<accession>A0ABW2TCD7</accession>
<comment type="caution">
    <text evidence="1">The sequence shown here is derived from an EMBL/GenBank/DDBJ whole genome shotgun (WGS) entry which is preliminary data.</text>
</comment>
<reference evidence="2" key="1">
    <citation type="journal article" date="2019" name="Int. J. Syst. Evol. Microbiol.">
        <title>The Global Catalogue of Microorganisms (GCM) 10K type strain sequencing project: providing services to taxonomists for standard genome sequencing and annotation.</title>
        <authorList>
            <consortium name="The Broad Institute Genomics Platform"/>
            <consortium name="The Broad Institute Genome Sequencing Center for Infectious Disease"/>
            <person name="Wu L."/>
            <person name="Ma J."/>
        </authorList>
    </citation>
    <scope>NUCLEOTIDE SEQUENCE [LARGE SCALE GENOMIC DNA]</scope>
    <source>
        <strain evidence="2">JCM 10083</strain>
    </source>
</reference>